<evidence type="ECO:0000256" key="1">
    <source>
        <dbReference type="SAM" id="MobiDB-lite"/>
    </source>
</evidence>
<name>A0A2S4UN41_9BASI</name>
<evidence type="ECO:0008006" key="4">
    <source>
        <dbReference type="Google" id="ProtNLM"/>
    </source>
</evidence>
<comment type="caution">
    <text evidence="2">The sequence shown here is derived from an EMBL/GenBank/DDBJ whole genome shotgun (WGS) entry which is preliminary data.</text>
</comment>
<feature type="compositionally biased region" description="Basic and acidic residues" evidence="1">
    <location>
        <begin position="117"/>
        <end position="157"/>
    </location>
</feature>
<dbReference type="VEuPathDB" id="FungiDB:PSTT_14372"/>
<keyword evidence="3" id="KW-1185">Reference proteome</keyword>
<accession>A0A2S4UN41</accession>
<reference evidence="2" key="1">
    <citation type="submission" date="2017-12" db="EMBL/GenBank/DDBJ databases">
        <title>Gene loss provides genomic basis for host adaptation in cereal stripe rust fungi.</title>
        <authorList>
            <person name="Xia C."/>
        </authorList>
    </citation>
    <scope>NUCLEOTIDE SEQUENCE [LARGE SCALE GENOMIC DNA]</scope>
    <source>
        <strain evidence="2">93-210</strain>
    </source>
</reference>
<feature type="region of interest" description="Disordered" evidence="1">
    <location>
        <begin position="66"/>
        <end position="172"/>
    </location>
</feature>
<evidence type="ECO:0000313" key="3">
    <source>
        <dbReference type="Proteomes" id="UP000239156"/>
    </source>
</evidence>
<protein>
    <recommendedName>
        <fullName evidence="4">Reverse transcriptase domain-containing protein</fullName>
    </recommendedName>
</protein>
<dbReference type="VEuPathDB" id="FungiDB:PSHT_16348"/>
<dbReference type="Proteomes" id="UP000239156">
    <property type="component" value="Unassembled WGS sequence"/>
</dbReference>
<feature type="compositionally biased region" description="Basic and acidic residues" evidence="1">
    <location>
        <begin position="84"/>
        <end position="94"/>
    </location>
</feature>
<dbReference type="EMBL" id="PKSL01000224">
    <property type="protein sequence ID" value="POV98524.1"/>
    <property type="molecule type" value="Genomic_DNA"/>
</dbReference>
<gene>
    <name evidence="2" type="ORF">PSTT_14372</name>
</gene>
<organism evidence="2 3">
    <name type="scientific">Puccinia striiformis</name>
    <dbReference type="NCBI Taxonomy" id="27350"/>
    <lineage>
        <taxon>Eukaryota</taxon>
        <taxon>Fungi</taxon>
        <taxon>Dikarya</taxon>
        <taxon>Basidiomycota</taxon>
        <taxon>Pucciniomycotina</taxon>
        <taxon>Pucciniomycetes</taxon>
        <taxon>Pucciniales</taxon>
        <taxon>Pucciniaceae</taxon>
        <taxon>Puccinia</taxon>
    </lineage>
</organism>
<feature type="compositionally biased region" description="Basic and acidic residues" evidence="1">
    <location>
        <begin position="68"/>
        <end position="77"/>
    </location>
</feature>
<dbReference type="PANTHER" id="PTHR33050:SF7">
    <property type="entry name" value="RIBONUCLEASE H"/>
    <property type="match status" value="1"/>
</dbReference>
<dbReference type="AlphaFoldDB" id="A0A2S4UN41"/>
<dbReference type="InterPro" id="IPR052055">
    <property type="entry name" value="Hepadnavirus_pol/RT"/>
</dbReference>
<proteinExistence type="predicted"/>
<dbReference type="PANTHER" id="PTHR33050">
    <property type="entry name" value="REVERSE TRANSCRIPTASE DOMAIN-CONTAINING PROTEIN"/>
    <property type="match status" value="1"/>
</dbReference>
<evidence type="ECO:0000313" key="2">
    <source>
        <dbReference type="EMBL" id="POV98524.1"/>
    </source>
</evidence>
<sequence>MRREGFCAGFRYNLAVRANAFQCDFVKNETTLFPDISKYREDIAEETLAEARRNGEIGYLDNPYINGGEKEHFDPHTGAKKYSYSRERSDDRGRNGNRPQQKPTLSRYKTDYPASKTRRDEYEQGYPCRREDRLRGEGDRPRGGDVNYDERARDRSKFQKTQHGYRNEQTRGRKRFESKVSMSQVRTSDGLKITERWPMEVKCEMNIEVWEKALARAGLKEKYADVIDSFRTGFDQGIPHHTIGDLRWYTPPNHKLAEWAEEDIISNFQRELKAGRMFGPFSHETVARHFPFFRSSPLGAVENSDGSVRPINDLSFPYNYPDTPLVNSFVKKEDFETTWDDFKTVAAFFRQNTTRYELGLFDWEKAYRQIPTKMDQWPYLFVKDFDGNLLLDTRITFGGVAGCGSFGRPADAWKEVMMKEFDLVHVFRWVDDNLFVKLPRSGTKMVDIVERSKEMGVKTNEKKYSEFQDQQKFIGFLWDGNRRTVELPPAKQEERIRQIEHLLTPKKLFTYRDALVIAGRLNHATNIFPQLRCYIRSIYQWQMDWHNLSARRPIPDEVRTDLEWWSLSLRTCNPTRLIPEPHPTDIGWVGDASTSYGIGVIIGKRWARFKLTRDPSLCEPGNTIAWLETLAVQLGILMLMKIGASPGKTFIVYTDNTTTQSTIECRKSRDAAVNKEWKIIQKNSD</sequence>